<sequence>MKKSLSLAVTAFLFCLFVLPCFAAGTRPVVEVMWTDFDMNSVGGVSPQIWYRSNSDKPIKYIEWHLTAYNAVGDPVKCDIRNRSSIIAETVGPIYKTVLHSSSTTPYTKTYCADDDPFKTSYYTGYYINTTNPALYHKGSGLNYAISMDSFGNYYASGTNLDETFLSADEIANAVYKDYSYFEICWYNFTIADFRVTKAEVIFMDGSKTVVSGNSVYSPYFKHDLDNKPFTTQVNQYSDVYNYKDYLNYNPDLNEVLDNNQRALFEHFISFGMKEGRQGSSEFNLDAYKANNPDLVAAFGDDNVKYYEHYISSGKAEGRKAT</sequence>
<organism evidence="2 3">
    <name type="scientific">Faecalibacterium taiwanense</name>
    <dbReference type="NCBI Taxonomy" id="3030638"/>
    <lineage>
        <taxon>Bacteria</taxon>
        <taxon>Bacillati</taxon>
        <taxon>Bacillota</taxon>
        <taxon>Clostridia</taxon>
        <taxon>Eubacteriales</taxon>
        <taxon>Oscillospiraceae</taxon>
        <taxon>Faecalibacterium</taxon>
    </lineage>
</organism>
<feature type="chain" id="PRO_5044346904" description="CotH protein" evidence="1">
    <location>
        <begin position="24"/>
        <end position="322"/>
    </location>
</feature>
<comment type="caution">
    <text evidence="2">The sequence shown here is derived from an EMBL/GenBank/DDBJ whole genome shotgun (WGS) entry which is preliminary data.</text>
</comment>
<keyword evidence="1" id="KW-0732">Signal</keyword>
<protein>
    <recommendedName>
        <fullName evidence="4">CotH protein</fullName>
    </recommendedName>
</protein>
<dbReference type="Proteomes" id="UP001379600">
    <property type="component" value="Unassembled WGS sequence"/>
</dbReference>
<evidence type="ECO:0000313" key="2">
    <source>
        <dbReference type="EMBL" id="MEJ3691292.1"/>
    </source>
</evidence>
<name>A0AB35Y0K0_9FIRM</name>
<dbReference type="EMBL" id="JBBFKC010000007">
    <property type="protein sequence ID" value="MEJ3691292.1"/>
    <property type="molecule type" value="Genomic_DNA"/>
</dbReference>
<evidence type="ECO:0008006" key="4">
    <source>
        <dbReference type="Google" id="ProtNLM"/>
    </source>
</evidence>
<evidence type="ECO:0000313" key="3">
    <source>
        <dbReference type="Proteomes" id="UP001379600"/>
    </source>
</evidence>
<gene>
    <name evidence="2" type="ORF">WF787_08675</name>
</gene>
<dbReference type="AlphaFoldDB" id="A0AB35Y0K0"/>
<accession>A0AB35Y0K0</accession>
<reference evidence="2 3" key="1">
    <citation type="submission" date="2024-03" db="EMBL/GenBank/DDBJ databases">
        <authorList>
            <person name="Plomp N."/>
            <person name="Harmsen H.J."/>
        </authorList>
    </citation>
    <scope>NUCLEOTIDE SEQUENCE [LARGE SCALE GENOMIC DNA]</scope>
    <source>
        <strain evidence="2 3">HTF-76H</strain>
    </source>
</reference>
<proteinExistence type="predicted"/>
<evidence type="ECO:0000256" key="1">
    <source>
        <dbReference type="SAM" id="SignalP"/>
    </source>
</evidence>
<keyword evidence="3" id="KW-1185">Reference proteome</keyword>
<dbReference type="RefSeq" id="WP_337679462.1">
    <property type="nucleotide sequence ID" value="NZ_JBBFKB010000019.1"/>
</dbReference>
<feature type="signal peptide" evidence="1">
    <location>
        <begin position="1"/>
        <end position="23"/>
    </location>
</feature>